<evidence type="ECO:0000313" key="2">
    <source>
        <dbReference type="Proteomes" id="UP001209229"/>
    </source>
</evidence>
<dbReference type="Proteomes" id="UP001209229">
    <property type="component" value="Unassembled WGS sequence"/>
</dbReference>
<evidence type="ECO:0000313" key="1">
    <source>
        <dbReference type="EMBL" id="MCW3786347.1"/>
    </source>
</evidence>
<organism evidence="1 2">
    <name type="scientific">Plebeiibacterium sediminum</name>
    <dbReference type="NCBI Taxonomy" id="2992112"/>
    <lineage>
        <taxon>Bacteria</taxon>
        <taxon>Pseudomonadati</taxon>
        <taxon>Bacteroidota</taxon>
        <taxon>Bacteroidia</taxon>
        <taxon>Marinilabiliales</taxon>
        <taxon>Marinilabiliaceae</taxon>
        <taxon>Plebeiibacterium</taxon>
    </lineage>
</organism>
<dbReference type="RefSeq" id="WP_301189912.1">
    <property type="nucleotide sequence ID" value="NZ_JAPDPJ010000013.1"/>
</dbReference>
<accession>A0AAE3SET8</accession>
<reference evidence="1" key="1">
    <citation type="submission" date="2022-10" db="EMBL/GenBank/DDBJ databases">
        <authorList>
            <person name="Yu W.X."/>
        </authorList>
    </citation>
    <scope>NUCLEOTIDE SEQUENCE</scope>
    <source>
        <strain evidence="1">AAT</strain>
    </source>
</reference>
<protein>
    <submittedName>
        <fullName evidence="1">Uncharacterized protein</fullName>
    </submittedName>
</protein>
<sequence length="84" mass="10200">MTVLRTIKSDYEMYENQRLECLVAIERDDCKIIKSYFKKYKGKQDKPKDKVPGYKFVLDEEFDSLKIDFETKYDFEIRDLVKVK</sequence>
<dbReference type="AlphaFoldDB" id="A0AAE3SET8"/>
<gene>
    <name evidence="1" type="ORF">OM075_07705</name>
</gene>
<proteinExistence type="predicted"/>
<name>A0AAE3SET8_9BACT</name>
<comment type="caution">
    <text evidence="1">The sequence shown here is derived from an EMBL/GenBank/DDBJ whole genome shotgun (WGS) entry which is preliminary data.</text>
</comment>
<dbReference type="EMBL" id="JAPDPJ010000013">
    <property type="protein sequence ID" value="MCW3786347.1"/>
    <property type="molecule type" value="Genomic_DNA"/>
</dbReference>
<keyword evidence="2" id="KW-1185">Reference proteome</keyword>